<dbReference type="EMBL" id="CP097095">
    <property type="protein sequence ID" value="UQF80398.1"/>
    <property type="molecule type" value="Genomic_DNA"/>
</dbReference>
<accession>A0A9E7AR05</accession>
<keyword evidence="1" id="KW-1133">Transmembrane helix</keyword>
<feature type="transmembrane region" description="Helical" evidence="1">
    <location>
        <begin position="50"/>
        <end position="73"/>
    </location>
</feature>
<dbReference type="KEGG" id="agh:M3I41_03770"/>
<feature type="transmembrane region" description="Helical" evidence="1">
    <location>
        <begin position="120"/>
        <end position="140"/>
    </location>
</feature>
<reference evidence="2" key="1">
    <citation type="submission" date="2022-05" db="EMBL/GenBank/DDBJ databases">
        <title>Using nanopore sequencing to obtain complete genomes from saliva samples.</title>
        <authorList>
            <person name="Baker J.L."/>
        </authorList>
    </citation>
    <scope>NUCLEOTIDE SEQUENCE</scope>
    <source>
        <strain evidence="2">JCVI-JB-Ag32</strain>
    </source>
</reference>
<organism evidence="2 3">
    <name type="scientific">Actinomyces graevenitzii</name>
    <dbReference type="NCBI Taxonomy" id="55565"/>
    <lineage>
        <taxon>Bacteria</taxon>
        <taxon>Bacillati</taxon>
        <taxon>Actinomycetota</taxon>
        <taxon>Actinomycetes</taxon>
        <taxon>Actinomycetales</taxon>
        <taxon>Actinomycetaceae</taxon>
        <taxon>Actinomyces</taxon>
    </lineage>
</organism>
<sequence>MGNTSTTGASYHLPDNVTYDDAVDPDFSHAVGFGPAQDEQVPTWLALAKYTAWFTFSQVVTLIVYMVVHSYLYTPVGQIRIPLGLLQFLDSFTGVGSLGPFMLLAVFFCAGPKIRQVRAFISYPFVVAMALLTTWVMLFFEDATRTFFHGALMLDIAYWEVSRYALPCAGMGALLGLGLRHLFHWGRDRWLNR</sequence>
<gene>
    <name evidence="2" type="ORF">M3I41_03770</name>
</gene>
<feature type="transmembrane region" description="Helical" evidence="1">
    <location>
        <begin position="85"/>
        <end position="108"/>
    </location>
</feature>
<dbReference type="AlphaFoldDB" id="A0A9E7AR05"/>
<keyword evidence="1" id="KW-0472">Membrane</keyword>
<name>A0A9E7AR05_9ACTO</name>
<dbReference type="Proteomes" id="UP000830236">
    <property type="component" value="Chromosome"/>
</dbReference>
<evidence type="ECO:0000313" key="3">
    <source>
        <dbReference type="Proteomes" id="UP000830236"/>
    </source>
</evidence>
<evidence type="ECO:0000256" key="1">
    <source>
        <dbReference type="SAM" id="Phobius"/>
    </source>
</evidence>
<protein>
    <submittedName>
        <fullName evidence="2">Uncharacterized protein</fullName>
    </submittedName>
</protein>
<keyword evidence="1" id="KW-0812">Transmembrane</keyword>
<evidence type="ECO:0000313" key="2">
    <source>
        <dbReference type="EMBL" id="UQF80398.1"/>
    </source>
</evidence>
<proteinExistence type="predicted"/>
<feature type="transmembrane region" description="Helical" evidence="1">
    <location>
        <begin position="164"/>
        <end position="183"/>
    </location>
</feature>